<protein>
    <submittedName>
        <fullName evidence="3">Glutamate synthase (NADPH), homotetrameric</fullName>
    </submittedName>
</protein>
<dbReference type="GO" id="GO:0016491">
    <property type="term" value="F:oxidoreductase activity"/>
    <property type="evidence" value="ECO:0007669"/>
    <property type="project" value="InterPro"/>
</dbReference>
<evidence type="ECO:0000259" key="2">
    <source>
        <dbReference type="Pfam" id="PF14691"/>
    </source>
</evidence>
<dbReference type="Pfam" id="PF14691">
    <property type="entry name" value="Fer4_20"/>
    <property type="match status" value="1"/>
</dbReference>
<dbReference type="EMBL" id="NJBO01000018">
    <property type="protein sequence ID" value="TKJ40521.1"/>
    <property type="molecule type" value="Genomic_DNA"/>
</dbReference>
<dbReference type="NCBIfam" id="TIGR01316">
    <property type="entry name" value="gltA"/>
    <property type="match status" value="1"/>
</dbReference>
<dbReference type="Gene3D" id="1.10.1060.10">
    <property type="entry name" value="Alpha-helical ferredoxin"/>
    <property type="match status" value="1"/>
</dbReference>
<dbReference type="Pfam" id="PF07992">
    <property type="entry name" value="Pyr_redox_2"/>
    <property type="match status" value="1"/>
</dbReference>
<feature type="domain" description="Dihydroprymidine dehydrogenase" evidence="2">
    <location>
        <begin position="19"/>
        <end position="128"/>
    </location>
</feature>
<proteinExistence type="predicted"/>
<dbReference type="SUPFAM" id="SSF51971">
    <property type="entry name" value="Nucleotide-binding domain"/>
    <property type="match status" value="2"/>
</dbReference>
<dbReference type="PANTHER" id="PTHR42783">
    <property type="entry name" value="GLUTAMATE SYNTHASE [NADPH] SMALL CHAIN"/>
    <property type="match status" value="1"/>
</dbReference>
<name>A0A532UZZ8_UNCT6</name>
<evidence type="ECO:0000259" key="1">
    <source>
        <dbReference type="Pfam" id="PF07992"/>
    </source>
</evidence>
<dbReference type="Proteomes" id="UP000317778">
    <property type="component" value="Unassembled WGS sequence"/>
</dbReference>
<dbReference type="AlphaFoldDB" id="A0A532UZZ8"/>
<dbReference type="Gene3D" id="3.50.50.60">
    <property type="entry name" value="FAD/NAD(P)-binding domain"/>
    <property type="match status" value="2"/>
</dbReference>
<organism evidence="3 4">
    <name type="scientific">candidate division TA06 bacterium B3_TA06</name>
    <dbReference type="NCBI Taxonomy" id="2012487"/>
    <lineage>
        <taxon>Bacteria</taxon>
        <taxon>Bacteria division TA06</taxon>
    </lineage>
</organism>
<accession>A0A532UZZ8</accession>
<dbReference type="InterPro" id="IPR023753">
    <property type="entry name" value="FAD/NAD-binding_dom"/>
</dbReference>
<gene>
    <name evidence="3" type="primary">gltA</name>
    <name evidence="3" type="ORF">CEE36_09530</name>
</gene>
<dbReference type="PANTHER" id="PTHR42783:SF3">
    <property type="entry name" value="GLUTAMATE SYNTHASE [NADPH] SMALL CHAIN-RELATED"/>
    <property type="match status" value="1"/>
</dbReference>
<dbReference type="InterPro" id="IPR028261">
    <property type="entry name" value="DPD_II"/>
</dbReference>
<feature type="domain" description="FAD/NAD(P)-binding" evidence="1">
    <location>
        <begin position="143"/>
        <end position="450"/>
    </location>
</feature>
<dbReference type="InterPro" id="IPR009051">
    <property type="entry name" value="Helical_ferredxn"/>
</dbReference>
<comment type="caution">
    <text evidence="3">The sequence shown here is derived from an EMBL/GenBank/DDBJ whole genome shotgun (WGS) entry which is preliminary data.</text>
</comment>
<sequence>MPDTKIPRQAMPKQRPKERIRNFNEVALGFSAELAQKEAERCIQCKKPFCIEGCPVEIDIPVFIELVAEGDFESALAKIRETNLLPGVCGRVCPQEEQCEIVCVLSKRFEPVAIGRLERFVADWEIREGKMDVPSVAPSTGHKVAVVGSGPGGLTVAADLARLGHKVTLFEALHKPGGVLVYGIPEFRLPKAIVARECEILEKIGVELKLDFVVGRTATVDELFEMGYEACFLGLGAGLPWFMNIPGENLVGVYSANEYLTRINLMKAYLFPEYDTPIRVGERVIVIGGGNVAMDAVRSSLRLGAKEAHIIYRRSRKEMPARDEEIENAEDEGVIFNFLLNPVRYIGNEAGRVKQVELLKMELGEPDASGRRRPVPIEGSEYKMDVDTVVVAIGNGANPLVPSSTPGLETNKWGYIVADAETGKTTKKGVWAGGDIVTGAATVILAMGAGRKAARSMHEYLTTGEW</sequence>
<dbReference type="InterPro" id="IPR036188">
    <property type="entry name" value="FAD/NAD-bd_sf"/>
</dbReference>
<dbReference type="SUPFAM" id="SSF46548">
    <property type="entry name" value="alpha-helical ferredoxin"/>
    <property type="match status" value="1"/>
</dbReference>
<evidence type="ECO:0000313" key="4">
    <source>
        <dbReference type="Proteomes" id="UP000317778"/>
    </source>
</evidence>
<dbReference type="InterPro" id="IPR006004">
    <property type="entry name" value="SudA-like"/>
</dbReference>
<reference evidence="3 4" key="1">
    <citation type="submission" date="2017-06" db="EMBL/GenBank/DDBJ databases">
        <title>Novel microbial phyla capable of carbon fixation and sulfur reduction in deep-sea sediments.</title>
        <authorList>
            <person name="Huang J."/>
            <person name="Baker B."/>
            <person name="Wang Y."/>
        </authorList>
    </citation>
    <scope>NUCLEOTIDE SEQUENCE [LARGE SCALE GENOMIC DNA]</scope>
    <source>
        <strain evidence="3">B3_TA06</strain>
    </source>
</reference>
<dbReference type="GO" id="GO:0051536">
    <property type="term" value="F:iron-sulfur cluster binding"/>
    <property type="evidence" value="ECO:0007669"/>
    <property type="project" value="InterPro"/>
</dbReference>
<evidence type="ECO:0000313" key="3">
    <source>
        <dbReference type="EMBL" id="TKJ40521.1"/>
    </source>
</evidence>
<dbReference type="PRINTS" id="PR00419">
    <property type="entry name" value="ADXRDTASE"/>
</dbReference>